<organism evidence="2 3">
    <name type="scientific">Gemmatimonas aurantiaca (strain DSM 14586 / JCM 11422 / NBRC 100505 / T-27)</name>
    <dbReference type="NCBI Taxonomy" id="379066"/>
    <lineage>
        <taxon>Bacteria</taxon>
        <taxon>Pseudomonadati</taxon>
        <taxon>Gemmatimonadota</taxon>
        <taxon>Gemmatimonadia</taxon>
        <taxon>Gemmatimonadales</taxon>
        <taxon>Gemmatimonadaceae</taxon>
        <taxon>Gemmatimonas</taxon>
    </lineage>
</organism>
<sequence>MTMPSMTRALFVTAALLFAASTAPLRTLRAQVAHAAGLDLTVGAHGVSGVMYKERTVPLLEALLAIRVHRGAQWSLVAAGSAGTTATLASNDSCTFLPDGGCAPTQQLWMGSALIGIARQLDASTTARLFIGPAVYSHSGNTDWGTQVRADLALILGNRVGIGPMARLTLLPDHRGETATMWALGVSLSFRGQ</sequence>
<dbReference type="STRING" id="379066.GAU_0966"/>
<dbReference type="KEGG" id="gau:GAU_0966"/>
<feature type="signal peptide" evidence="1">
    <location>
        <begin position="1"/>
        <end position="19"/>
    </location>
</feature>
<keyword evidence="3" id="KW-1185">Reference proteome</keyword>
<evidence type="ECO:0000313" key="3">
    <source>
        <dbReference type="Proteomes" id="UP000002209"/>
    </source>
</evidence>
<protein>
    <submittedName>
        <fullName evidence="2">Uncharacterized protein</fullName>
    </submittedName>
</protein>
<keyword evidence="1" id="KW-0732">Signal</keyword>
<reference evidence="3" key="1">
    <citation type="submission" date="2006-03" db="EMBL/GenBank/DDBJ databases">
        <title>Complete genome sequence of Gemmatimonas aurantiaca T-27 that represents a novel phylum Gemmatimonadetes.</title>
        <authorList>
            <person name="Takasaki K."/>
            <person name="Ichikawa N."/>
            <person name="Miura H."/>
            <person name="Matsushita S."/>
            <person name="Watanabe Y."/>
            <person name="Oguchi A."/>
            <person name="Ankai A."/>
            <person name="Yashiro I."/>
            <person name="Takahashi M."/>
            <person name="Terui Y."/>
            <person name="Fukui S."/>
            <person name="Yokoyama H."/>
            <person name="Tanikawa S."/>
            <person name="Hanada S."/>
            <person name="Kamagata Y."/>
            <person name="Fujita N."/>
        </authorList>
    </citation>
    <scope>NUCLEOTIDE SEQUENCE [LARGE SCALE GENOMIC DNA]</scope>
    <source>
        <strain evidence="3">T-27 / DSM 14586 / JCM 11422 / NBRC 100505</strain>
    </source>
</reference>
<dbReference type="HOGENOM" id="CLU_1459329_0_0_0"/>
<accession>C1A6Z8</accession>
<dbReference type="Proteomes" id="UP000002209">
    <property type="component" value="Chromosome"/>
</dbReference>
<gene>
    <name evidence="2" type="ordered locus">GAU_0966</name>
</gene>
<dbReference type="EMBL" id="AP009153">
    <property type="protein sequence ID" value="BAH38008.1"/>
    <property type="molecule type" value="Genomic_DNA"/>
</dbReference>
<proteinExistence type="predicted"/>
<dbReference type="AlphaFoldDB" id="C1A6Z8"/>
<feature type="chain" id="PRO_5002906660" evidence="1">
    <location>
        <begin position="20"/>
        <end position="193"/>
    </location>
</feature>
<evidence type="ECO:0000256" key="1">
    <source>
        <dbReference type="SAM" id="SignalP"/>
    </source>
</evidence>
<name>C1A6Z8_GEMAT</name>
<evidence type="ECO:0000313" key="2">
    <source>
        <dbReference type="EMBL" id="BAH38008.1"/>
    </source>
</evidence>